<dbReference type="InterPro" id="IPR036388">
    <property type="entry name" value="WH-like_DNA-bd_sf"/>
</dbReference>
<dbReference type="InterPro" id="IPR014757">
    <property type="entry name" value="Tscrpt_reg_IclR_C"/>
</dbReference>
<dbReference type="SMART" id="SM00346">
    <property type="entry name" value="HTH_ICLR"/>
    <property type="match status" value="1"/>
</dbReference>
<comment type="caution">
    <text evidence="7">The sequence shown here is derived from an EMBL/GenBank/DDBJ whole genome shotgun (WGS) entry which is preliminary data.</text>
</comment>
<dbReference type="InterPro" id="IPR050707">
    <property type="entry name" value="HTH_MetabolicPath_Reg"/>
</dbReference>
<dbReference type="InterPro" id="IPR029016">
    <property type="entry name" value="GAF-like_dom_sf"/>
</dbReference>
<sequence>MTIDGDRYVVRSVVRALDILLVLSTQKGPVSLADLAKATGLNSSTAFRLLESLRTRGFVRQADGGSGYQLDSRVVDLGTAFLRSVSIWDYARDLADQLAESVSETANVGVLDQGQVLYIAISRGQRELGIQSQAGTRHPAYCTALGKVFLADLPWDEAEAILDAEPMARLTPTTIVDKAAMRKELETIRSRGYSVDDEERNAHVVCIAAPITDHTGQAVAAVSISGPAFRIREHGIEDLARRLTERAVETSTRMGGAAGGAKRGDGDVR</sequence>
<dbReference type="SUPFAM" id="SSF46785">
    <property type="entry name" value="Winged helix' DNA-binding domain"/>
    <property type="match status" value="1"/>
</dbReference>
<dbReference type="Pfam" id="PF01614">
    <property type="entry name" value="IclR_C"/>
    <property type="match status" value="1"/>
</dbReference>
<evidence type="ECO:0000259" key="5">
    <source>
        <dbReference type="PROSITE" id="PS51077"/>
    </source>
</evidence>
<dbReference type="Pfam" id="PF09339">
    <property type="entry name" value="HTH_IclR"/>
    <property type="match status" value="1"/>
</dbReference>
<feature type="domain" description="IclR-ED" evidence="6">
    <location>
        <begin position="73"/>
        <end position="256"/>
    </location>
</feature>
<dbReference type="Proteomes" id="UP001603978">
    <property type="component" value="Unassembled WGS sequence"/>
</dbReference>
<keyword evidence="1" id="KW-0805">Transcription regulation</keyword>
<organism evidence="7 8">
    <name type="scientific">Nonomuraea marmarensis</name>
    <dbReference type="NCBI Taxonomy" id="3351344"/>
    <lineage>
        <taxon>Bacteria</taxon>
        <taxon>Bacillati</taxon>
        <taxon>Actinomycetota</taxon>
        <taxon>Actinomycetes</taxon>
        <taxon>Streptosporangiales</taxon>
        <taxon>Streptosporangiaceae</taxon>
        <taxon>Nonomuraea</taxon>
    </lineage>
</organism>
<dbReference type="InterPro" id="IPR005471">
    <property type="entry name" value="Tscrpt_reg_IclR_N"/>
</dbReference>
<dbReference type="RefSeq" id="WP_393176077.1">
    <property type="nucleotide sequence ID" value="NZ_JBICRM010000047.1"/>
</dbReference>
<evidence type="ECO:0000256" key="1">
    <source>
        <dbReference type="ARBA" id="ARBA00023015"/>
    </source>
</evidence>
<keyword evidence="3" id="KW-0804">Transcription</keyword>
<keyword evidence="8" id="KW-1185">Reference proteome</keyword>
<dbReference type="PANTHER" id="PTHR30136">
    <property type="entry name" value="HELIX-TURN-HELIX TRANSCRIPTIONAL REGULATOR, ICLR FAMILY"/>
    <property type="match status" value="1"/>
</dbReference>
<evidence type="ECO:0000313" key="8">
    <source>
        <dbReference type="Proteomes" id="UP001603978"/>
    </source>
</evidence>
<gene>
    <name evidence="7" type="ORF">ACFLIM_45105</name>
</gene>
<evidence type="ECO:0000256" key="2">
    <source>
        <dbReference type="ARBA" id="ARBA00023125"/>
    </source>
</evidence>
<protein>
    <submittedName>
        <fullName evidence="7">IclR family transcriptional regulator</fullName>
    </submittedName>
</protein>
<dbReference type="Gene3D" id="3.30.450.40">
    <property type="match status" value="1"/>
</dbReference>
<dbReference type="PROSITE" id="PS51078">
    <property type="entry name" value="ICLR_ED"/>
    <property type="match status" value="1"/>
</dbReference>
<dbReference type="EMBL" id="JBICRM010000047">
    <property type="protein sequence ID" value="MFG1710371.1"/>
    <property type="molecule type" value="Genomic_DNA"/>
</dbReference>
<proteinExistence type="predicted"/>
<feature type="domain" description="HTH iclR-type" evidence="5">
    <location>
        <begin position="10"/>
        <end position="72"/>
    </location>
</feature>
<evidence type="ECO:0000256" key="3">
    <source>
        <dbReference type="ARBA" id="ARBA00023163"/>
    </source>
</evidence>
<evidence type="ECO:0000259" key="6">
    <source>
        <dbReference type="PROSITE" id="PS51078"/>
    </source>
</evidence>
<dbReference type="PANTHER" id="PTHR30136:SF35">
    <property type="entry name" value="HTH-TYPE TRANSCRIPTIONAL REGULATOR RV1719"/>
    <property type="match status" value="1"/>
</dbReference>
<reference evidence="7 8" key="1">
    <citation type="submission" date="2024-10" db="EMBL/GenBank/DDBJ databases">
        <authorList>
            <person name="Topkara A.R."/>
            <person name="Saygin H."/>
        </authorList>
    </citation>
    <scope>NUCLEOTIDE SEQUENCE [LARGE SCALE GENOMIC DNA]</scope>
    <source>
        <strain evidence="7 8">M3C6</strain>
    </source>
</reference>
<evidence type="ECO:0000313" key="7">
    <source>
        <dbReference type="EMBL" id="MFG1710371.1"/>
    </source>
</evidence>
<dbReference type="Gene3D" id="1.10.10.10">
    <property type="entry name" value="Winged helix-like DNA-binding domain superfamily/Winged helix DNA-binding domain"/>
    <property type="match status" value="1"/>
</dbReference>
<dbReference type="SUPFAM" id="SSF55781">
    <property type="entry name" value="GAF domain-like"/>
    <property type="match status" value="1"/>
</dbReference>
<evidence type="ECO:0000256" key="4">
    <source>
        <dbReference type="SAM" id="MobiDB-lite"/>
    </source>
</evidence>
<dbReference type="InterPro" id="IPR036390">
    <property type="entry name" value="WH_DNA-bd_sf"/>
</dbReference>
<name>A0ABW7ASJ4_9ACTN</name>
<dbReference type="PROSITE" id="PS51077">
    <property type="entry name" value="HTH_ICLR"/>
    <property type="match status" value="1"/>
</dbReference>
<keyword evidence="2" id="KW-0238">DNA-binding</keyword>
<accession>A0ABW7ASJ4</accession>
<feature type="region of interest" description="Disordered" evidence="4">
    <location>
        <begin position="247"/>
        <end position="269"/>
    </location>
</feature>